<dbReference type="EMBL" id="JBHRWW010000003">
    <property type="protein sequence ID" value="MFC3687914.1"/>
    <property type="molecule type" value="Genomic_DNA"/>
</dbReference>
<dbReference type="Proteomes" id="UP001595685">
    <property type="component" value="Unassembled WGS sequence"/>
</dbReference>
<organism evidence="2 3">
    <name type="scientific">Aquipuribacter hungaricus</name>
    <dbReference type="NCBI Taxonomy" id="545624"/>
    <lineage>
        <taxon>Bacteria</taxon>
        <taxon>Bacillati</taxon>
        <taxon>Actinomycetota</taxon>
        <taxon>Actinomycetes</taxon>
        <taxon>Micrococcales</taxon>
        <taxon>Intrasporangiaceae</taxon>
        <taxon>Aquipuribacter</taxon>
    </lineage>
</organism>
<accession>A0ABV7WDN1</accession>
<feature type="region of interest" description="Disordered" evidence="1">
    <location>
        <begin position="1"/>
        <end position="44"/>
    </location>
</feature>
<sequence>MPRHLEPPTPQTGLRDQQLHPERGLPPDGRGPRGPRGQHSRHGWPVHVEIQVDGHVDDAVTQAAAAALVDELQDCSAAAFGGRGFVTLLCAPPEEARPAGPRSEADVVQAALQVVSRFAPVRRIHPLEDVEG</sequence>
<evidence type="ECO:0000256" key="1">
    <source>
        <dbReference type="SAM" id="MobiDB-lite"/>
    </source>
</evidence>
<keyword evidence="3" id="KW-1185">Reference proteome</keyword>
<reference evidence="3" key="1">
    <citation type="journal article" date="2019" name="Int. J. Syst. Evol. Microbiol.">
        <title>The Global Catalogue of Microorganisms (GCM) 10K type strain sequencing project: providing services to taxonomists for standard genome sequencing and annotation.</title>
        <authorList>
            <consortium name="The Broad Institute Genomics Platform"/>
            <consortium name="The Broad Institute Genome Sequencing Center for Infectious Disease"/>
            <person name="Wu L."/>
            <person name="Ma J."/>
        </authorList>
    </citation>
    <scope>NUCLEOTIDE SEQUENCE [LARGE SCALE GENOMIC DNA]</scope>
    <source>
        <strain evidence="3">NCAIM B.02333</strain>
    </source>
</reference>
<comment type="caution">
    <text evidence="2">The sequence shown here is derived from an EMBL/GenBank/DDBJ whole genome shotgun (WGS) entry which is preliminary data.</text>
</comment>
<evidence type="ECO:0000313" key="3">
    <source>
        <dbReference type="Proteomes" id="UP001595685"/>
    </source>
</evidence>
<evidence type="ECO:0000313" key="2">
    <source>
        <dbReference type="EMBL" id="MFC3687914.1"/>
    </source>
</evidence>
<gene>
    <name evidence="2" type="ORF">ACFOLH_06115</name>
</gene>
<protein>
    <submittedName>
        <fullName evidence="2">Uncharacterized protein</fullName>
    </submittedName>
</protein>
<dbReference type="RefSeq" id="WP_340290224.1">
    <property type="nucleotide sequence ID" value="NZ_JBBEOI010000016.1"/>
</dbReference>
<name>A0ABV7WDN1_9MICO</name>
<proteinExistence type="predicted"/>